<reference evidence="1 2" key="1">
    <citation type="submission" date="2020-08" db="EMBL/GenBank/DDBJ databases">
        <title>Genomic Encyclopedia of Type Strains, Phase IV (KMG-IV): sequencing the most valuable type-strain genomes for metagenomic binning, comparative biology and taxonomic classification.</title>
        <authorList>
            <person name="Goeker M."/>
        </authorList>
    </citation>
    <scope>NUCLEOTIDE SEQUENCE [LARGE SCALE GENOMIC DNA]</scope>
    <source>
        <strain evidence="1 2">DSM 100044</strain>
    </source>
</reference>
<gene>
    <name evidence="1" type="ORF">FHS94_002899</name>
</gene>
<evidence type="ECO:0000313" key="2">
    <source>
        <dbReference type="Proteomes" id="UP000546200"/>
    </source>
</evidence>
<dbReference type="Proteomes" id="UP000546200">
    <property type="component" value="Unassembled WGS sequence"/>
</dbReference>
<accession>A0A7W9BF74</accession>
<dbReference type="EMBL" id="JACIJK010000008">
    <property type="protein sequence ID" value="MBB5716042.1"/>
    <property type="molecule type" value="Genomic_DNA"/>
</dbReference>
<organism evidence="1 2">
    <name type="scientific">Sphingomonas aerophila</name>
    <dbReference type="NCBI Taxonomy" id="1344948"/>
    <lineage>
        <taxon>Bacteria</taxon>
        <taxon>Pseudomonadati</taxon>
        <taxon>Pseudomonadota</taxon>
        <taxon>Alphaproteobacteria</taxon>
        <taxon>Sphingomonadales</taxon>
        <taxon>Sphingomonadaceae</taxon>
        <taxon>Sphingomonas</taxon>
    </lineage>
</organism>
<keyword evidence="2" id="KW-1185">Reference proteome</keyword>
<sequence length="183" mass="19693">MKSILKKEAVNVRNVALESEIATQERNLVGPLSLWRRLPASAFIEEEEEIASAVTSLVTATKLAPDWLISEILLQESTAAASVWNELCVRFDVIDGLNAGIAGDVAGSCAALAATQSDALGLIHLLNRLSQPLVRVHLGERLSVAASWIGRCGVLLNASTLSQVDWNRHRFLTHSTAIDGAPF</sequence>
<protein>
    <submittedName>
        <fullName evidence="1">Uncharacterized protein</fullName>
    </submittedName>
</protein>
<name>A0A7W9BF74_9SPHN</name>
<evidence type="ECO:0000313" key="1">
    <source>
        <dbReference type="EMBL" id="MBB5716042.1"/>
    </source>
</evidence>
<comment type="caution">
    <text evidence="1">The sequence shown here is derived from an EMBL/GenBank/DDBJ whole genome shotgun (WGS) entry which is preliminary data.</text>
</comment>
<dbReference type="RefSeq" id="WP_184058914.1">
    <property type="nucleotide sequence ID" value="NZ_JACIJK010000008.1"/>
</dbReference>
<proteinExistence type="predicted"/>
<dbReference type="AlphaFoldDB" id="A0A7W9BF74"/>